<feature type="domain" description="LTD" evidence="1">
    <location>
        <begin position="16"/>
        <end position="129"/>
    </location>
</feature>
<dbReference type="InterPro" id="IPR001322">
    <property type="entry name" value="Lamin_tail_dom"/>
</dbReference>
<gene>
    <name evidence="2" type="ORF">CLV99_4064</name>
</gene>
<dbReference type="Proteomes" id="UP000295292">
    <property type="component" value="Unassembled WGS sequence"/>
</dbReference>
<dbReference type="EMBL" id="SNYV01000017">
    <property type="protein sequence ID" value="TDQ75459.1"/>
    <property type="molecule type" value="Genomic_DNA"/>
</dbReference>
<dbReference type="Gene3D" id="2.60.40.4070">
    <property type="match status" value="1"/>
</dbReference>
<accession>A0A4R6WCA6</accession>
<evidence type="ECO:0000313" key="3">
    <source>
        <dbReference type="Proteomes" id="UP000295292"/>
    </source>
</evidence>
<dbReference type="SUPFAM" id="SSF74853">
    <property type="entry name" value="Lamin A/C globular tail domain"/>
    <property type="match status" value="2"/>
</dbReference>
<dbReference type="AlphaFoldDB" id="A0A4R6WCA6"/>
<sequence length="551" mass="61827">MKIKLYMLCIWFMSITYGYGQDIVINEVMANPKNGQLPAVEYIELLNNSTSVVDLASLRLDINKKSVQLPPYLLAPQQFVILCAKEGEDLLSSFGNVISFSNWAILNNSGATIGLYRQDTLLDELSYKDSWHQGNAQKAGGWSLERINPDWRCNTASNWASSVAHRGGTPGSPNSIMNRAFLPKVGITAVEMLDKSIRLHFNTDRLFLPHFEGEHFRINPGNIIPITASWDDNTGQLVLGLDHELKAQEAYTLSTQELAICGIMLQIEDYLIFNQPKVQYNDVVINEILFNPQAEGSDFVEVFNRTSLPINLQGWQLGNRILSEKPLLLPPQEFLVLTAERDKIIHTHVNAIAARVHEMASIPSYANQQGIVTLFSPQGLVDSLYYHASMHAPLINNPKGISLERQSYNEDSNLPGNFKSAATLIGGSTPGFRNSTATDSLCKKNDIFLTSKTVSPDGDSFEDELEVNYILNDSDYLFNLNIYTEKGTLVNRLIRQQSGGSDGKIMWDCKDEKGQKAPSGHYIYWMEIYRENGSREIFKGAFILVQKSHQY</sequence>
<dbReference type="PROSITE" id="PS51841">
    <property type="entry name" value="LTD"/>
    <property type="match status" value="1"/>
</dbReference>
<reference evidence="2 3" key="1">
    <citation type="submission" date="2019-03" db="EMBL/GenBank/DDBJ databases">
        <title>Genomic Encyclopedia of Archaeal and Bacterial Type Strains, Phase II (KMG-II): from individual species to whole genera.</title>
        <authorList>
            <person name="Goeker M."/>
        </authorList>
    </citation>
    <scope>NUCLEOTIDE SEQUENCE [LARGE SCALE GENOMIC DNA]</scope>
    <source>
        <strain evidence="2 3">DSM 28353</strain>
    </source>
</reference>
<dbReference type="InterPro" id="IPR036415">
    <property type="entry name" value="Lamin_tail_dom_sf"/>
</dbReference>
<name>A0A4R6WCA6_9SPHI</name>
<proteinExistence type="predicted"/>
<protein>
    <submittedName>
        <fullName evidence="2">CHU domain-containing protein</fullName>
    </submittedName>
</protein>
<dbReference type="Pfam" id="PF13585">
    <property type="entry name" value="CHU_C"/>
    <property type="match status" value="1"/>
</dbReference>
<keyword evidence="3" id="KW-1185">Reference proteome</keyword>
<comment type="caution">
    <text evidence="2">The sequence shown here is derived from an EMBL/GenBank/DDBJ whole genome shotgun (WGS) entry which is preliminary data.</text>
</comment>
<evidence type="ECO:0000313" key="2">
    <source>
        <dbReference type="EMBL" id="TDQ75459.1"/>
    </source>
</evidence>
<evidence type="ECO:0000259" key="1">
    <source>
        <dbReference type="PROSITE" id="PS51841"/>
    </source>
</evidence>
<dbReference type="Pfam" id="PF00932">
    <property type="entry name" value="LTD"/>
    <property type="match status" value="2"/>
</dbReference>
<dbReference type="OrthoDB" id="9758406at2"/>
<organism evidence="2 3">
    <name type="scientific">Sphingobacterium yanglingense</name>
    <dbReference type="NCBI Taxonomy" id="1437280"/>
    <lineage>
        <taxon>Bacteria</taxon>
        <taxon>Pseudomonadati</taxon>
        <taxon>Bacteroidota</taxon>
        <taxon>Sphingobacteriia</taxon>
        <taxon>Sphingobacteriales</taxon>
        <taxon>Sphingobacteriaceae</taxon>
        <taxon>Sphingobacterium</taxon>
    </lineage>
</organism>